<comment type="caution">
    <text evidence="3">The sequence shown here is derived from an EMBL/GenBank/DDBJ whole genome shotgun (WGS) entry which is preliminary data.</text>
</comment>
<accession>A0A8S2UT54</accession>
<sequence length="78" mass="9322">FIFSYKKWLHKSKILDKELPDSRRNKAQEHVHEDEISSAQTRPKQFQQRVQQLISRQKSQLKARGQPMPSHSELKKPE</sequence>
<feature type="compositionally biased region" description="Basic and acidic residues" evidence="1">
    <location>
        <begin position="18"/>
        <end position="35"/>
    </location>
</feature>
<evidence type="ECO:0000256" key="1">
    <source>
        <dbReference type="SAM" id="MobiDB-lite"/>
    </source>
</evidence>
<name>A0A8S2UT54_9BILA</name>
<reference evidence="3" key="1">
    <citation type="submission" date="2021-02" db="EMBL/GenBank/DDBJ databases">
        <authorList>
            <person name="Nowell W R."/>
        </authorList>
    </citation>
    <scope>NUCLEOTIDE SEQUENCE</scope>
</reference>
<evidence type="ECO:0000313" key="3">
    <source>
        <dbReference type="EMBL" id="CAF4360597.1"/>
    </source>
</evidence>
<dbReference type="EMBL" id="CAJOBH010024072">
    <property type="protein sequence ID" value="CAF4239499.1"/>
    <property type="molecule type" value="Genomic_DNA"/>
</dbReference>
<dbReference type="EMBL" id="CAJOBJ010048086">
    <property type="protein sequence ID" value="CAF4360597.1"/>
    <property type="molecule type" value="Genomic_DNA"/>
</dbReference>
<dbReference type="AlphaFoldDB" id="A0A8S2UT54"/>
<dbReference type="Proteomes" id="UP000681720">
    <property type="component" value="Unassembled WGS sequence"/>
</dbReference>
<gene>
    <name evidence="2" type="ORF">BYL167_LOCUS25108</name>
    <name evidence="3" type="ORF">GIL414_LOCUS28384</name>
</gene>
<proteinExistence type="predicted"/>
<feature type="compositionally biased region" description="Polar residues" evidence="1">
    <location>
        <begin position="37"/>
        <end position="60"/>
    </location>
</feature>
<organism evidence="3 4">
    <name type="scientific">Rotaria magnacalcarata</name>
    <dbReference type="NCBI Taxonomy" id="392030"/>
    <lineage>
        <taxon>Eukaryota</taxon>
        <taxon>Metazoa</taxon>
        <taxon>Spiralia</taxon>
        <taxon>Gnathifera</taxon>
        <taxon>Rotifera</taxon>
        <taxon>Eurotatoria</taxon>
        <taxon>Bdelloidea</taxon>
        <taxon>Philodinida</taxon>
        <taxon>Philodinidae</taxon>
        <taxon>Rotaria</taxon>
    </lineage>
</organism>
<feature type="region of interest" description="Disordered" evidence="1">
    <location>
        <begin position="18"/>
        <end position="78"/>
    </location>
</feature>
<dbReference type="Proteomes" id="UP000681967">
    <property type="component" value="Unassembled WGS sequence"/>
</dbReference>
<feature type="non-terminal residue" evidence="3">
    <location>
        <position position="78"/>
    </location>
</feature>
<evidence type="ECO:0000313" key="4">
    <source>
        <dbReference type="Proteomes" id="UP000681720"/>
    </source>
</evidence>
<protein>
    <submittedName>
        <fullName evidence="3">Uncharacterized protein</fullName>
    </submittedName>
</protein>
<feature type="non-terminal residue" evidence="3">
    <location>
        <position position="1"/>
    </location>
</feature>
<evidence type="ECO:0000313" key="2">
    <source>
        <dbReference type="EMBL" id="CAF4239499.1"/>
    </source>
</evidence>